<keyword evidence="2" id="KW-0812">Transmembrane</keyword>
<organism evidence="3 4">
    <name type="scientific">Aspergillus lentulus</name>
    <dbReference type="NCBI Taxonomy" id="293939"/>
    <lineage>
        <taxon>Eukaryota</taxon>
        <taxon>Fungi</taxon>
        <taxon>Dikarya</taxon>
        <taxon>Ascomycota</taxon>
        <taxon>Pezizomycotina</taxon>
        <taxon>Eurotiomycetes</taxon>
        <taxon>Eurotiomycetidae</taxon>
        <taxon>Eurotiales</taxon>
        <taxon>Aspergillaceae</taxon>
        <taxon>Aspergillus</taxon>
        <taxon>Aspergillus subgen. Fumigati</taxon>
    </lineage>
</organism>
<name>A0ABQ1ABY1_ASPLE</name>
<feature type="transmembrane region" description="Helical" evidence="2">
    <location>
        <begin position="159"/>
        <end position="185"/>
    </location>
</feature>
<protein>
    <submittedName>
        <fullName evidence="3">Low-affinity potassium transport protein</fullName>
    </submittedName>
</protein>
<accession>A0ABQ1ABY1</accession>
<keyword evidence="2" id="KW-0472">Membrane</keyword>
<feature type="region of interest" description="Disordered" evidence="1">
    <location>
        <begin position="1"/>
        <end position="20"/>
    </location>
</feature>
<sequence>MDETTPLLPGQNDHNDEGTITTRPTCASRIITILIWSSVITSAVTSLYSLIVHLVVKLSPYYYFLPWSMRDSIEALLPLTFLCAVASLFGIFKLTVPNTGAWLLINVVFDFLIVLLFSGNPALSGPEIGNWGQCDGYRDGFPSPGFETRCDSFADAIRAVILVGLVFELAIMTLHLVFFICDVVLGVKRLGQYSGGWRFPTGQLTVEFTVKVLRQRDE</sequence>
<comment type="caution">
    <text evidence="3">The sequence shown here is derived from an EMBL/GenBank/DDBJ whole genome shotgun (WGS) entry which is preliminary data.</text>
</comment>
<evidence type="ECO:0000313" key="4">
    <source>
        <dbReference type="Proteomes" id="UP000465220"/>
    </source>
</evidence>
<dbReference type="Proteomes" id="UP000465220">
    <property type="component" value="Unassembled WGS sequence"/>
</dbReference>
<feature type="transmembrane region" description="Helical" evidence="2">
    <location>
        <begin position="75"/>
        <end position="94"/>
    </location>
</feature>
<evidence type="ECO:0000313" key="3">
    <source>
        <dbReference type="EMBL" id="GFF78495.1"/>
    </source>
</evidence>
<dbReference type="EMBL" id="BLKI01000027">
    <property type="protein sequence ID" value="GFF78495.1"/>
    <property type="molecule type" value="Genomic_DNA"/>
</dbReference>
<keyword evidence="2" id="KW-1133">Transmembrane helix</keyword>
<feature type="transmembrane region" description="Helical" evidence="2">
    <location>
        <begin position="101"/>
        <end position="119"/>
    </location>
</feature>
<proteinExistence type="predicted"/>
<evidence type="ECO:0000256" key="1">
    <source>
        <dbReference type="SAM" id="MobiDB-lite"/>
    </source>
</evidence>
<feature type="transmembrane region" description="Helical" evidence="2">
    <location>
        <begin position="33"/>
        <end position="55"/>
    </location>
</feature>
<gene>
    <name evidence="3" type="ORF">IFM60648_05228</name>
</gene>
<keyword evidence="4" id="KW-1185">Reference proteome</keyword>
<reference evidence="3 4" key="1">
    <citation type="submission" date="2020-01" db="EMBL/GenBank/DDBJ databases">
        <title>Draft genome sequence of Aspergillus lentulus IFM 60648.</title>
        <authorList>
            <person name="Takahashi H."/>
            <person name="Yaguchi T."/>
        </authorList>
    </citation>
    <scope>NUCLEOTIDE SEQUENCE [LARGE SCALE GENOMIC DNA]</scope>
    <source>
        <strain evidence="3 4">IFM 60648</strain>
    </source>
</reference>
<evidence type="ECO:0000256" key="2">
    <source>
        <dbReference type="SAM" id="Phobius"/>
    </source>
</evidence>